<evidence type="ECO:0000313" key="3">
    <source>
        <dbReference type="EMBL" id="PFG47323.1"/>
    </source>
</evidence>
<dbReference type="Proteomes" id="UP000243542">
    <property type="component" value="Unassembled WGS sequence"/>
</dbReference>
<feature type="compositionally biased region" description="Polar residues" evidence="1">
    <location>
        <begin position="49"/>
        <end position="61"/>
    </location>
</feature>
<accession>A0A2A9F8N8</accession>
<reference evidence="3 4" key="1">
    <citation type="submission" date="2017-10" db="EMBL/GenBank/DDBJ databases">
        <title>Sequencing the genomes of 1000 actinobacteria strains.</title>
        <authorList>
            <person name="Klenk H.-P."/>
        </authorList>
    </citation>
    <scope>NUCLEOTIDE SEQUENCE [LARGE SCALE GENOMIC DNA]</scope>
    <source>
        <strain evidence="3 4">DSM 46092</strain>
    </source>
</reference>
<name>A0A2A9F8N8_9PSEU</name>
<feature type="chain" id="PRO_5038676213" description="Lipoprotein" evidence="2">
    <location>
        <begin position="21"/>
        <end position="162"/>
    </location>
</feature>
<evidence type="ECO:0000256" key="2">
    <source>
        <dbReference type="SAM" id="SignalP"/>
    </source>
</evidence>
<gene>
    <name evidence="3" type="ORF">ATK36_2360</name>
</gene>
<protein>
    <recommendedName>
        <fullName evidence="5">Lipoprotein</fullName>
    </recommendedName>
</protein>
<feature type="compositionally biased region" description="Low complexity" evidence="1">
    <location>
        <begin position="32"/>
        <end position="48"/>
    </location>
</feature>
<feature type="signal peptide" evidence="2">
    <location>
        <begin position="1"/>
        <end position="20"/>
    </location>
</feature>
<evidence type="ECO:0000313" key="4">
    <source>
        <dbReference type="Proteomes" id="UP000243542"/>
    </source>
</evidence>
<dbReference type="EMBL" id="PDJK01000002">
    <property type="protein sequence ID" value="PFG47323.1"/>
    <property type="molecule type" value="Genomic_DNA"/>
</dbReference>
<dbReference type="RefSeq" id="WP_098511241.1">
    <property type="nucleotide sequence ID" value="NZ_JBIAKZ010000013.1"/>
</dbReference>
<dbReference type="PROSITE" id="PS51257">
    <property type="entry name" value="PROKAR_LIPOPROTEIN"/>
    <property type="match status" value="1"/>
</dbReference>
<dbReference type="AlphaFoldDB" id="A0A2A9F8N8"/>
<keyword evidence="4" id="KW-1185">Reference proteome</keyword>
<comment type="caution">
    <text evidence="3">The sequence shown here is derived from an EMBL/GenBank/DDBJ whole genome shotgun (WGS) entry which is preliminary data.</text>
</comment>
<feature type="region of interest" description="Disordered" evidence="1">
    <location>
        <begin position="24"/>
        <end position="72"/>
    </location>
</feature>
<keyword evidence="2" id="KW-0732">Signal</keyword>
<evidence type="ECO:0008006" key="5">
    <source>
        <dbReference type="Google" id="ProtNLM"/>
    </source>
</evidence>
<organism evidence="3 4">
    <name type="scientific">Amycolatopsis sulphurea</name>
    <dbReference type="NCBI Taxonomy" id="76022"/>
    <lineage>
        <taxon>Bacteria</taxon>
        <taxon>Bacillati</taxon>
        <taxon>Actinomycetota</taxon>
        <taxon>Actinomycetes</taxon>
        <taxon>Pseudonocardiales</taxon>
        <taxon>Pseudonocardiaceae</taxon>
        <taxon>Amycolatopsis</taxon>
    </lineage>
</organism>
<proteinExistence type="predicted"/>
<evidence type="ECO:0000256" key="1">
    <source>
        <dbReference type="SAM" id="MobiDB-lite"/>
    </source>
</evidence>
<sequence length="162" mass="16091">MSRRAAALAGTIAAAALVVAGCSADDEPSTAPPATYTSVPAPAAPSSAVHSNEAGSASGEQANVKRGANTGQPGVDVLITVEYTAGKVTPPAGAVDVQVGDHVKVRVTVDQPQTVDVQGQPDKTIAVQPGEAEDIDWKVAKAGDTRVTLSGSGTVLTTVHAA</sequence>